<evidence type="ECO:0000313" key="1">
    <source>
        <dbReference type="EMBL" id="CAL1362755.1"/>
    </source>
</evidence>
<dbReference type="EMBL" id="OZ034814">
    <property type="protein sequence ID" value="CAL1362755.1"/>
    <property type="molecule type" value="Genomic_DNA"/>
</dbReference>
<organism evidence="1 2">
    <name type="scientific">Linum trigynum</name>
    <dbReference type="NCBI Taxonomy" id="586398"/>
    <lineage>
        <taxon>Eukaryota</taxon>
        <taxon>Viridiplantae</taxon>
        <taxon>Streptophyta</taxon>
        <taxon>Embryophyta</taxon>
        <taxon>Tracheophyta</taxon>
        <taxon>Spermatophyta</taxon>
        <taxon>Magnoliopsida</taxon>
        <taxon>eudicotyledons</taxon>
        <taxon>Gunneridae</taxon>
        <taxon>Pentapetalae</taxon>
        <taxon>rosids</taxon>
        <taxon>fabids</taxon>
        <taxon>Malpighiales</taxon>
        <taxon>Linaceae</taxon>
        <taxon>Linum</taxon>
    </lineage>
</organism>
<name>A0AAV2D206_9ROSI</name>
<proteinExistence type="predicted"/>
<protein>
    <submittedName>
        <fullName evidence="1">Uncharacterized protein</fullName>
    </submittedName>
</protein>
<evidence type="ECO:0000313" key="2">
    <source>
        <dbReference type="Proteomes" id="UP001497516"/>
    </source>
</evidence>
<dbReference type="Proteomes" id="UP001497516">
    <property type="component" value="Chromosome 10"/>
</dbReference>
<dbReference type="AlphaFoldDB" id="A0AAV2D206"/>
<reference evidence="1 2" key="1">
    <citation type="submission" date="2024-04" db="EMBL/GenBank/DDBJ databases">
        <authorList>
            <person name="Fracassetti M."/>
        </authorList>
    </citation>
    <scope>NUCLEOTIDE SEQUENCE [LARGE SCALE GENOMIC DNA]</scope>
</reference>
<gene>
    <name evidence="1" type="ORF">LTRI10_LOCUS9606</name>
</gene>
<keyword evidence="2" id="KW-1185">Reference proteome</keyword>
<sequence>MVMNLRLDKESPLAIGVQFVVVDDPMVVELLVPGRLFFGVGAWGFRRFALKVMLKWSLTRSINIISGIVGWAQFLSRSSMTSLFIMGLVYDL</sequence>
<accession>A0AAV2D206</accession>